<reference evidence="1 2" key="1">
    <citation type="journal article" date="2010" name="BMC Genomics">
        <title>Genome analysis and comparative genomics of a Giardia intestinalis assemblage E isolate.</title>
        <authorList>
            <person name="Jerlstrom-Hultqvist J."/>
            <person name="Franzen O."/>
            <person name="Ankarklev J."/>
            <person name="Xu F."/>
            <person name="Nohynkova E."/>
            <person name="Andersson J.O."/>
            <person name="Svard S.G."/>
            <person name="Andersson B."/>
        </authorList>
    </citation>
    <scope>NUCLEOTIDE SEQUENCE [LARGE SCALE GENOMIC DNA]</scope>
    <source>
        <strain evidence="1 2">P15</strain>
    </source>
</reference>
<proteinExistence type="predicted"/>
<dbReference type="VEuPathDB" id="GiardiaDB:GLP15_3170"/>
<sequence length="252" mass="27168">MKAESLPSRLAAEKRLVMALGNTTKCLQNTSRSFGALAKALHYMASTEPLDYRSAVLNGAASARHFEDLLSEIAISVDAGRLAFSQISKSVTKRAMVGFKVATKLHGTASAEQANEIISTYTDFEEEHIRALRSCFEGLARLAKATGQSALSAEYLTIASSFRPESAKAITLSRYRGLVREATTVTGASTLILDRPSGKHDESIMSTGEYIFNSQDRGKQCQASSVAGASVNLYQNQHLSGGHRARVFQVSV</sequence>
<accession>E1F7L5</accession>
<evidence type="ECO:0000313" key="1">
    <source>
        <dbReference type="EMBL" id="EFO61560.1"/>
    </source>
</evidence>
<evidence type="ECO:0000313" key="2">
    <source>
        <dbReference type="Proteomes" id="UP000008974"/>
    </source>
</evidence>
<dbReference type="EMBL" id="ACVC01000222">
    <property type="protein sequence ID" value="EFO61560.1"/>
    <property type="molecule type" value="Genomic_DNA"/>
</dbReference>
<name>E1F7L5_GIAIA</name>
<protein>
    <submittedName>
        <fullName evidence="1">Uncharacterized protein</fullName>
    </submittedName>
</protein>
<dbReference type="AlphaFoldDB" id="E1F7L5"/>
<gene>
    <name evidence="1" type="ORF">GLP15_3170</name>
</gene>
<organism evidence="1 2">
    <name type="scientific">Giardia intestinalis (strain P15)</name>
    <name type="common">Giardia lamblia</name>
    <dbReference type="NCBI Taxonomy" id="658858"/>
    <lineage>
        <taxon>Eukaryota</taxon>
        <taxon>Metamonada</taxon>
        <taxon>Diplomonadida</taxon>
        <taxon>Hexamitidae</taxon>
        <taxon>Giardiinae</taxon>
        <taxon>Giardia</taxon>
    </lineage>
</organism>
<dbReference type="OMA" id="IMSTGEY"/>
<dbReference type="Proteomes" id="UP000008974">
    <property type="component" value="Unassembled WGS sequence"/>
</dbReference>
<dbReference type="OrthoDB" id="10254653at2759"/>
<comment type="caution">
    <text evidence="1">The sequence shown here is derived from an EMBL/GenBank/DDBJ whole genome shotgun (WGS) entry which is preliminary data.</text>
</comment>